<keyword evidence="1" id="KW-0812">Transmembrane</keyword>
<gene>
    <name evidence="2" type="ORF">A3D65_02855</name>
</gene>
<evidence type="ECO:0000313" key="2">
    <source>
        <dbReference type="EMBL" id="OGZ09442.1"/>
    </source>
</evidence>
<comment type="caution">
    <text evidence="2">The sequence shown here is derived from an EMBL/GenBank/DDBJ whole genome shotgun (WGS) entry which is preliminary data.</text>
</comment>
<keyword evidence="1" id="KW-1133">Transmembrane helix</keyword>
<feature type="transmembrane region" description="Helical" evidence="1">
    <location>
        <begin position="76"/>
        <end position="103"/>
    </location>
</feature>
<feature type="transmembrane region" description="Helical" evidence="1">
    <location>
        <begin position="48"/>
        <end position="70"/>
    </location>
</feature>
<name>A0A1G2D7J7_9BACT</name>
<protein>
    <submittedName>
        <fullName evidence="2">Uncharacterized protein</fullName>
    </submittedName>
</protein>
<dbReference type="AlphaFoldDB" id="A0A1G2D7J7"/>
<dbReference type="Proteomes" id="UP000177996">
    <property type="component" value="Unassembled WGS sequence"/>
</dbReference>
<feature type="transmembrane region" description="Helical" evidence="1">
    <location>
        <begin position="6"/>
        <end position="27"/>
    </location>
</feature>
<dbReference type="EMBL" id="MHLL01000021">
    <property type="protein sequence ID" value="OGZ09442.1"/>
    <property type="molecule type" value="Genomic_DNA"/>
</dbReference>
<keyword evidence="1" id="KW-0472">Membrane</keyword>
<organism evidence="2 3">
    <name type="scientific">Candidatus Lloydbacteria bacterium RIFCSPHIGHO2_02_FULL_50_13</name>
    <dbReference type="NCBI Taxonomy" id="1798661"/>
    <lineage>
        <taxon>Bacteria</taxon>
        <taxon>Candidatus Lloydiibacteriota</taxon>
    </lineage>
</organism>
<proteinExistence type="predicted"/>
<sequence>MQLQLVRGLMADVVFGGIFLILVWCYYRIISSALTKTTHRAKIMRACLYAIACSIALTLYALFGVTYGSADASPFAAYWLYVLLASGLLGGIGIVCATVVWAVRKFSRQTKKDAHENDMR</sequence>
<accession>A0A1G2D7J7</accession>
<evidence type="ECO:0000313" key="3">
    <source>
        <dbReference type="Proteomes" id="UP000177996"/>
    </source>
</evidence>
<evidence type="ECO:0000256" key="1">
    <source>
        <dbReference type="SAM" id="Phobius"/>
    </source>
</evidence>
<reference evidence="2 3" key="1">
    <citation type="journal article" date="2016" name="Nat. Commun.">
        <title>Thousands of microbial genomes shed light on interconnected biogeochemical processes in an aquifer system.</title>
        <authorList>
            <person name="Anantharaman K."/>
            <person name="Brown C.T."/>
            <person name="Hug L.A."/>
            <person name="Sharon I."/>
            <person name="Castelle C.J."/>
            <person name="Probst A.J."/>
            <person name="Thomas B.C."/>
            <person name="Singh A."/>
            <person name="Wilkins M.J."/>
            <person name="Karaoz U."/>
            <person name="Brodie E.L."/>
            <person name="Williams K.H."/>
            <person name="Hubbard S.S."/>
            <person name="Banfield J.F."/>
        </authorList>
    </citation>
    <scope>NUCLEOTIDE SEQUENCE [LARGE SCALE GENOMIC DNA]</scope>
</reference>